<evidence type="ECO:0000256" key="1">
    <source>
        <dbReference type="SAM" id="Coils"/>
    </source>
</evidence>
<protein>
    <submittedName>
        <fullName evidence="2">Uncharacterized protein</fullName>
    </submittedName>
</protein>
<dbReference type="RefSeq" id="XP_004921992.2">
    <property type="nucleotide sequence ID" value="XM_004921935.5"/>
</dbReference>
<dbReference type="Proteomes" id="UP000005204">
    <property type="component" value="Unassembled WGS sequence"/>
</dbReference>
<evidence type="ECO:0000313" key="3">
    <source>
        <dbReference type="Proteomes" id="UP000005204"/>
    </source>
</evidence>
<proteinExistence type="predicted"/>
<organism evidence="2 3">
    <name type="scientific">Bombyx mori</name>
    <name type="common">Silk moth</name>
    <dbReference type="NCBI Taxonomy" id="7091"/>
    <lineage>
        <taxon>Eukaryota</taxon>
        <taxon>Metazoa</taxon>
        <taxon>Ecdysozoa</taxon>
        <taxon>Arthropoda</taxon>
        <taxon>Hexapoda</taxon>
        <taxon>Insecta</taxon>
        <taxon>Pterygota</taxon>
        <taxon>Neoptera</taxon>
        <taxon>Endopterygota</taxon>
        <taxon>Lepidoptera</taxon>
        <taxon>Glossata</taxon>
        <taxon>Ditrysia</taxon>
        <taxon>Bombycoidea</taxon>
        <taxon>Bombycidae</taxon>
        <taxon>Bombycinae</taxon>
        <taxon>Bombyx</taxon>
    </lineage>
</organism>
<keyword evidence="1" id="KW-0175">Coiled coil</keyword>
<reference evidence="2" key="2">
    <citation type="submission" date="2022-06" db="UniProtKB">
        <authorList>
            <consortium name="EnsemblMetazoa"/>
        </authorList>
    </citation>
    <scope>IDENTIFICATION</scope>
    <source>
        <strain evidence="2">p50T (Dazao)</strain>
    </source>
</reference>
<feature type="coiled-coil region" evidence="1">
    <location>
        <begin position="68"/>
        <end position="95"/>
    </location>
</feature>
<accession>A0A8R1WHM0</accession>
<dbReference type="AlphaFoldDB" id="A0A8R1WHM0"/>
<dbReference type="EnsemblMetazoa" id="XM_004921935.4">
    <property type="protein sequence ID" value="XP_004921992.2"/>
    <property type="gene ID" value="LOC101746409"/>
</dbReference>
<keyword evidence="3" id="KW-1185">Reference proteome</keyword>
<dbReference type="KEGG" id="bmor:101746409"/>
<dbReference type="GeneID" id="101746409"/>
<name>A0A8R1WHM0_BOMMO</name>
<reference evidence="3" key="1">
    <citation type="journal article" date="2008" name="Insect Biochem. Mol. Biol.">
        <title>The genome of a lepidopteran model insect, the silkworm Bombyx mori.</title>
        <authorList>
            <consortium name="International Silkworm Genome Consortium"/>
        </authorList>
    </citation>
    <scope>NUCLEOTIDE SEQUENCE [LARGE SCALE GENOMIC DNA]</scope>
    <source>
        <strain evidence="3">p50T</strain>
    </source>
</reference>
<sequence length="210" mass="24484">MDDSIERVIENIKLQEQDNDAKLKEKREFESKLILLKRSIREVTSQISKLDQDIPQLTNSTGKLQLEVEQARIQRDALMQLLNDSKNELKEFRIKTEKGISTVWNLRASLCNSVKEITDKCDVQTLLLNNLKTDLHSRPMPISTNKLTVNTEKLEIATEKLNRAIKERDYLLREPEIGDEYIRIKNALRYSETKITSILEKNMNFLDSHT</sequence>
<evidence type="ECO:0000313" key="2">
    <source>
        <dbReference type="EnsemblMetazoa" id="XP_004921992.2"/>
    </source>
</evidence>
<feature type="coiled-coil region" evidence="1">
    <location>
        <begin position="5"/>
        <end position="32"/>
    </location>
</feature>